<name>A0AAQ4P709_GASAC</name>
<dbReference type="CDD" id="cd01650">
    <property type="entry name" value="RT_nLTR_like"/>
    <property type="match status" value="1"/>
</dbReference>
<reference evidence="2" key="3">
    <citation type="submission" date="2025-09" db="UniProtKB">
        <authorList>
            <consortium name="Ensembl"/>
        </authorList>
    </citation>
    <scope>IDENTIFICATION</scope>
</reference>
<dbReference type="Proteomes" id="UP000007635">
    <property type="component" value="Chromosome XII"/>
</dbReference>
<dbReference type="SUPFAM" id="SSF56672">
    <property type="entry name" value="DNA/RNA polymerases"/>
    <property type="match status" value="1"/>
</dbReference>
<dbReference type="AlphaFoldDB" id="A0AAQ4P709"/>
<dbReference type="InterPro" id="IPR000477">
    <property type="entry name" value="RT_dom"/>
</dbReference>
<reference evidence="2" key="2">
    <citation type="submission" date="2025-08" db="UniProtKB">
        <authorList>
            <consortium name="Ensembl"/>
        </authorList>
    </citation>
    <scope>IDENTIFICATION</scope>
</reference>
<dbReference type="InterPro" id="IPR043502">
    <property type="entry name" value="DNA/RNA_pol_sf"/>
</dbReference>
<evidence type="ECO:0000313" key="3">
    <source>
        <dbReference type="Proteomes" id="UP000007635"/>
    </source>
</evidence>
<dbReference type="GeneTree" id="ENSGT00940000163737"/>
<dbReference type="Ensembl" id="ENSGACT00000041244.1">
    <property type="protein sequence ID" value="ENSGACP00000034739.1"/>
    <property type="gene ID" value="ENSGACG00000036765.1"/>
</dbReference>
<reference evidence="2 3" key="1">
    <citation type="journal article" date="2021" name="G3 (Bethesda)">
        <title>Improved contiguity of the threespine stickleback genome using long-read sequencing.</title>
        <authorList>
            <person name="Nath S."/>
            <person name="Shaw D.E."/>
            <person name="White M.A."/>
        </authorList>
    </citation>
    <scope>NUCLEOTIDE SEQUENCE [LARGE SCALE GENOMIC DNA]</scope>
    <source>
        <strain evidence="2 3">Lake Benthic</strain>
    </source>
</reference>
<protein>
    <recommendedName>
        <fullName evidence="1">Reverse transcriptase domain-containing protein</fullName>
    </recommendedName>
</protein>
<accession>A0AAQ4P709</accession>
<sequence length="708" mass="79455">MCPGAIEWWEVAKERIKAFCVQYSKRKARWAKREVLCLQRLLELEYTRGNSDGTLNQQACDSLKSQLRDVFESKARAYLLQSREKFIESFETFSASFFSSIRADRAKRVVTGVRDEQGRIVSDRVQMVRAATEYYRTEFSEKEIDVGSGEVFLDLLTQRVPLNIAQTLDAPLTLEELEGALNRMNRRKVPGIDGLPAEFYLKFWDILGPVVLEILSAVLRTGAMGESLATGVISLLFKKGDPTDLGNWRPLTMLCVDYKLLAKVLADRLGTALAHVVHVDQTCAVAGRSVRWNLQLIRDAVAWAEDRQLPLMVVGLDQAKAFDRVHWGFMFRVLSRLGFTDRFVGWLRVLYTSVGSTVSVNGHLGEVFRVHAGVRQGCPLSPLLYILYMEPLAAAIRADPGVKGFLIPGSGGLRVKLSQYADDTTLLLHSDACLTRSLEIIQSFGRAAGAKLNTAKSSLKFFGRWKDRTDVPGGLPLCEGPLKVLGVSFEIVHSATVNWTRRFLAAQKKLALWRSRKLTLIGKVLVLKVDVLPSLLYLAYIYPLPVSMRRPLMRLVFSFIWGGRYEYVSRTRMMAAIEAGGRDVPHLPLKLDCIFVSFLFSQLSVPVAHPSGHFMRLYFSYQARGVIAWSNLAPRVEQQPWHYHHAARWLRAHPEASGTGVLLSHRALYQVARKGVVAPAVVGTPAGVWWGIQPRGLDNGLKDLNWLC</sequence>
<feature type="domain" description="Reverse transcriptase" evidence="1">
    <location>
        <begin position="217"/>
        <end position="489"/>
    </location>
</feature>
<proteinExistence type="predicted"/>
<keyword evidence="3" id="KW-1185">Reference proteome</keyword>
<dbReference type="PROSITE" id="PS50878">
    <property type="entry name" value="RT_POL"/>
    <property type="match status" value="1"/>
</dbReference>
<organism evidence="2 3">
    <name type="scientific">Gasterosteus aculeatus aculeatus</name>
    <name type="common">three-spined stickleback</name>
    <dbReference type="NCBI Taxonomy" id="481459"/>
    <lineage>
        <taxon>Eukaryota</taxon>
        <taxon>Metazoa</taxon>
        <taxon>Chordata</taxon>
        <taxon>Craniata</taxon>
        <taxon>Vertebrata</taxon>
        <taxon>Euteleostomi</taxon>
        <taxon>Actinopterygii</taxon>
        <taxon>Neopterygii</taxon>
        <taxon>Teleostei</taxon>
        <taxon>Neoteleostei</taxon>
        <taxon>Acanthomorphata</taxon>
        <taxon>Eupercaria</taxon>
        <taxon>Perciformes</taxon>
        <taxon>Cottioidei</taxon>
        <taxon>Gasterosteales</taxon>
        <taxon>Gasterosteidae</taxon>
        <taxon>Gasterosteus</taxon>
    </lineage>
</organism>
<evidence type="ECO:0000313" key="2">
    <source>
        <dbReference type="Ensembl" id="ENSGACP00000034739.1"/>
    </source>
</evidence>
<dbReference type="Pfam" id="PF00078">
    <property type="entry name" value="RVT_1"/>
    <property type="match status" value="1"/>
</dbReference>
<evidence type="ECO:0000259" key="1">
    <source>
        <dbReference type="PROSITE" id="PS50878"/>
    </source>
</evidence>
<dbReference type="PANTHER" id="PTHR19446">
    <property type="entry name" value="REVERSE TRANSCRIPTASES"/>
    <property type="match status" value="1"/>
</dbReference>